<gene>
    <name evidence="2" type="ORF">ES724_08815</name>
</gene>
<dbReference type="EMBL" id="VORY01000008">
    <property type="protein sequence ID" value="TXD93815.1"/>
    <property type="molecule type" value="Genomic_DNA"/>
</dbReference>
<dbReference type="AlphaFoldDB" id="A0A5C6ZV58"/>
<sequence length="149" mass="17272">MKNFEKISNKLNELLIKNYDAEQGYIKAMHNVENDSLKSFFTERSEDRGRFASQIRTQILRFGETPKESGSFTGTMHRNWMEFKTLFTSNDEKVILEEILRGEKASLEDYNEIISETDIPENIKTVLVSHRNSIKNVINNVPKLEQAVA</sequence>
<dbReference type="Gene3D" id="1.20.1260.10">
    <property type="match status" value="1"/>
</dbReference>
<evidence type="ECO:0000259" key="1">
    <source>
        <dbReference type="Pfam" id="PF09537"/>
    </source>
</evidence>
<accession>A0A5C6ZV58</accession>
<comment type="caution">
    <text evidence="2">The sequence shown here is derived from an EMBL/GenBank/DDBJ whole genome shotgun (WGS) entry which is preliminary data.</text>
</comment>
<dbReference type="RefSeq" id="WP_146932313.1">
    <property type="nucleotide sequence ID" value="NZ_VORY01000008.1"/>
</dbReference>
<dbReference type="Pfam" id="PF09537">
    <property type="entry name" value="DUF2383"/>
    <property type="match status" value="1"/>
</dbReference>
<dbReference type="Proteomes" id="UP000321367">
    <property type="component" value="Unassembled WGS sequence"/>
</dbReference>
<dbReference type="SUPFAM" id="SSF47240">
    <property type="entry name" value="Ferritin-like"/>
    <property type="match status" value="1"/>
</dbReference>
<dbReference type="InterPro" id="IPR016920">
    <property type="entry name" value="UCP029477"/>
</dbReference>
<keyword evidence="3" id="KW-1185">Reference proteome</keyword>
<reference evidence="2 3" key="1">
    <citation type="submission" date="2019-08" db="EMBL/GenBank/DDBJ databases">
        <title>Genome sequence of Gillisia hiemivivida IC154 (type strain).</title>
        <authorList>
            <person name="Bowman J.P."/>
        </authorList>
    </citation>
    <scope>NUCLEOTIDE SEQUENCE [LARGE SCALE GENOMIC DNA]</scope>
    <source>
        <strain evidence="2 3">IC154</strain>
    </source>
</reference>
<dbReference type="InterPro" id="IPR011971">
    <property type="entry name" value="CHP02284"/>
</dbReference>
<protein>
    <submittedName>
        <fullName evidence="2">PA2169 family four-helix-bundle protein</fullName>
    </submittedName>
</protein>
<evidence type="ECO:0000313" key="2">
    <source>
        <dbReference type="EMBL" id="TXD93815.1"/>
    </source>
</evidence>
<name>A0A5C6ZV58_9FLAO</name>
<dbReference type="OrthoDB" id="282393at2"/>
<evidence type="ECO:0000313" key="3">
    <source>
        <dbReference type="Proteomes" id="UP000321367"/>
    </source>
</evidence>
<dbReference type="InterPro" id="IPR019052">
    <property type="entry name" value="DUF2383"/>
</dbReference>
<dbReference type="NCBIfam" id="TIGR02284">
    <property type="entry name" value="PA2169 family four-helix-bundle protein"/>
    <property type="match status" value="1"/>
</dbReference>
<feature type="domain" description="DUF2383" evidence="1">
    <location>
        <begin position="7"/>
        <end position="115"/>
    </location>
</feature>
<dbReference type="InterPro" id="IPR009078">
    <property type="entry name" value="Ferritin-like_SF"/>
</dbReference>
<proteinExistence type="predicted"/>
<dbReference type="PIRSF" id="PIRSF029477">
    <property type="entry name" value="UCP029477"/>
    <property type="match status" value="1"/>
</dbReference>
<organism evidence="2 3">
    <name type="scientific">Gillisia hiemivivida</name>
    <dbReference type="NCBI Taxonomy" id="291190"/>
    <lineage>
        <taxon>Bacteria</taxon>
        <taxon>Pseudomonadati</taxon>
        <taxon>Bacteroidota</taxon>
        <taxon>Flavobacteriia</taxon>
        <taxon>Flavobacteriales</taxon>
        <taxon>Flavobacteriaceae</taxon>
        <taxon>Gillisia</taxon>
    </lineage>
</organism>
<dbReference type="InterPro" id="IPR012347">
    <property type="entry name" value="Ferritin-like"/>
</dbReference>